<dbReference type="NCBIfam" id="TIGR00251">
    <property type="entry name" value="DUF167 family protein"/>
    <property type="match status" value="1"/>
</dbReference>
<organism evidence="3 4">
    <name type="scientific">Candidatus Aquicultor primus</name>
    <dbReference type="NCBI Taxonomy" id="1797195"/>
    <lineage>
        <taxon>Bacteria</taxon>
        <taxon>Bacillati</taxon>
        <taxon>Actinomycetota</taxon>
        <taxon>Candidatus Aquicultoria</taxon>
        <taxon>Candidatus Aquicultorales</taxon>
        <taxon>Candidatus Aquicultoraceae</taxon>
        <taxon>Candidatus Aquicultor</taxon>
    </lineage>
</organism>
<gene>
    <name evidence="3" type="ORF">A2074_06960</name>
</gene>
<dbReference type="InterPro" id="IPR036591">
    <property type="entry name" value="YggU-like_sf"/>
</dbReference>
<dbReference type="PANTHER" id="PTHR13420">
    <property type="entry name" value="UPF0235 PROTEIN C15ORF40"/>
    <property type="match status" value="1"/>
</dbReference>
<dbReference type="EMBL" id="MELI01000070">
    <property type="protein sequence ID" value="OFW33311.1"/>
    <property type="molecule type" value="Genomic_DNA"/>
</dbReference>
<reference evidence="3 4" key="1">
    <citation type="journal article" date="2016" name="Nat. Commun.">
        <title>Thousands of microbial genomes shed light on interconnected biogeochemical processes in an aquifer system.</title>
        <authorList>
            <person name="Anantharaman K."/>
            <person name="Brown C.T."/>
            <person name="Hug L.A."/>
            <person name="Sharon I."/>
            <person name="Castelle C.J."/>
            <person name="Probst A.J."/>
            <person name="Thomas B.C."/>
            <person name="Singh A."/>
            <person name="Wilkins M.J."/>
            <person name="Karaoz U."/>
            <person name="Brodie E.L."/>
            <person name="Williams K.H."/>
            <person name="Hubbard S.S."/>
            <person name="Banfield J.F."/>
        </authorList>
    </citation>
    <scope>NUCLEOTIDE SEQUENCE [LARGE SCALE GENOMIC DNA]</scope>
</reference>
<comment type="similarity">
    <text evidence="1 2">Belongs to the UPF0235 family.</text>
</comment>
<comment type="caution">
    <text evidence="3">The sequence shown here is derived from an EMBL/GenBank/DDBJ whole genome shotgun (WGS) entry which is preliminary data.</text>
</comment>
<evidence type="ECO:0000256" key="2">
    <source>
        <dbReference type="HAMAP-Rule" id="MF_00634"/>
    </source>
</evidence>
<dbReference type="SUPFAM" id="SSF69786">
    <property type="entry name" value="YggU-like"/>
    <property type="match status" value="1"/>
</dbReference>
<dbReference type="SMART" id="SM01152">
    <property type="entry name" value="DUF167"/>
    <property type="match status" value="1"/>
</dbReference>
<evidence type="ECO:0000313" key="4">
    <source>
        <dbReference type="Proteomes" id="UP000178086"/>
    </source>
</evidence>
<accession>A0A1F2UJY4</accession>
<evidence type="ECO:0000256" key="1">
    <source>
        <dbReference type="ARBA" id="ARBA00010364"/>
    </source>
</evidence>
<evidence type="ECO:0000313" key="3">
    <source>
        <dbReference type="EMBL" id="OFW33311.1"/>
    </source>
</evidence>
<name>A0A1F2UJY4_9ACTN</name>
<dbReference type="Proteomes" id="UP000178086">
    <property type="component" value="Unassembled WGS sequence"/>
</dbReference>
<dbReference type="InterPro" id="IPR003746">
    <property type="entry name" value="DUF167"/>
</dbReference>
<proteinExistence type="inferred from homology"/>
<dbReference type="Pfam" id="PF02594">
    <property type="entry name" value="DUF167"/>
    <property type="match status" value="1"/>
</dbReference>
<dbReference type="GO" id="GO:0005737">
    <property type="term" value="C:cytoplasm"/>
    <property type="evidence" value="ECO:0007669"/>
    <property type="project" value="TreeGrafter"/>
</dbReference>
<sequence length="98" mass="10964">MYLSTHGDGIILNIWLQPRASRTKIVGIYGDNIKISVKAPPLEGRANDECIEFLSALLGFPKKHFTIKSGEQSRHKRIYIEDVTPEIVEAVLEKAVTS</sequence>
<dbReference type="AlphaFoldDB" id="A0A1F2UJY4"/>
<dbReference type="HAMAP" id="MF_00634">
    <property type="entry name" value="UPF0235"/>
    <property type="match status" value="1"/>
</dbReference>
<protein>
    <recommendedName>
        <fullName evidence="2">UPF0235 protein A2074_06960</fullName>
    </recommendedName>
</protein>
<dbReference type="Gene3D" id="3.30.1200.10">
    <property type="entry name" value="YggU-like"/>
    <property type="match status" value="1"/>
</dbReference>
<dbReference type="PANTHER" id="PTHR13420:SF7">
    <property type="entry name" value="UPF0235 PROTEIN C15ORF40"/>
    <property type="match status" value="1"/>
</dbReference>